<evidence type="ECO:0000313" key="2">
    <source>
        <dbReference type="Proteomes" id="UP000245383"/>
    </source>
</evidence>
<gene>
    <name evidence="1" type="ORF">BB561_004492</name>
</gene>
<dbReference type="Proteomes" id="UP000245383">
    <property type="component" value="Unassembled WGS sequence"/>
</dbReference>
<protein>
    <submittedName>
        <fullName evidence="1">Uncharacterized protein</fullName>
    </submittedName>
</protein>
<proteinExistence type="predicted"/>
<reference evidence="1 2" key="1">
    <citation type="journal article" date="2018" name="MBio">
        <title>Comparative Genomics Reveals the Core Gene Toolbox for the Fungus-Insect Symbiosis.</title>
        <authorList>
            <person name="Wang Y."/>
            <person name="Stata M."/>
            <person name="Wang W."/>
            <person name="Stajich J.E."/>
            <person name="White M.M."/>
            <person name="Moncalvo J.M."/>
        </authorList>
    </citation>
    <scope>NUCLEOTIDE SEQUENCE [LARGE SCALE GENOMIC DNA]</scope>
    <source>
        <strain evidence="1 2">SWE-8-4</strain>
    </source>
</reference>
<organism evidence="1 2">
    <name type="scientific">Smittium simulii</name>
    <dbReference type="NCBI Taxonomy" id="133385"/>
    <lineage>
        <taxon>Eukaryota</taxon>
        <taxon>Fungi</taxon>
        <taxon>Fungi incertae sedis</taxon>
        <taxon>Zoopagomycota</taxon>
        <taxon>Kickxellomycotina</taxon>
        <taxon>Harpellomycetes</taxon>
        <taxon>Harpellales</taxon>
        <taxon>Legeriomycetaceae</taxon>
        <taxon>Smittium</taxon>
    </lineage>
</organism>
<name>A0A2T9YFZ2_9FUNG</name>
<evidence type="ECO:0000313" key="1">
    <source>
        <dbReference type="EMBL" id="PVU91268.1"/>
    </source>
</evidence>
<dbReference type="EMBL" id="MBFR01000211">
    <property type="protein sequence ID" value="PVU91268.1"/>
    <property type="molecule type" value="Genomic_DNA"/>
</dbReference>
<dbReference type="AlphaFoldDB" id="A0A2T9YFZ2"/>
<comment type="caution">
    <text evidence="1">The sequence shown here is derived from an EMBL/GenBank/DDBJ whole genome shotgun (WGS) entry which is preliminary data.</text>
</comment>
<sequence>MSGVKYSPSYDKSCKTGADLQSDVDIIAGSANAVLIDYFDICNADESIFKFAHQSIDIYLDIDADIFFSIEYDEKRFEKFIDNELFKSVKGVAHGFTSNKDSLDYMLLRVDILGNSIDSSVFASKLFNKTFVRMQDLKKPIYLEILPGTGKFSDKSFFDVLRELECRQSGTINYFVGDNFGSDSIFRKSKIYNKLENLSKNTFDCQGHEHIGN</sequence>
<keyword evidence="2" id="KW-1185">Reference proteome</keyword>
<accession>A0A2T9YFZ2</accession>